<evidence type="ECO:0000256" key="1">
    <source>
        <dbReference type="ARBA" id="ARBA00022723"/>
    </source>
</evidence>
<evidence type="ECO:0000256" key="4">
    <source>
        <dbReference type="PROSITE-ProRule" id="PRU00409"/>
    </source>
</evidence>
<dbReference type="RefSeq" id="WP_184248990.1">
    <property type="nucleotide sequence ID" value="NZ_BAAACU010000005.1"/>
</dbReference>
<dbReference type="PANTHER" id="PTHR21621">
    <property type="entry name" value="RIBOSOMAL PROTEIN S6 MODIFICATION PROTEIN"/>
    <property type="match status" value="1"/>
</dbReference>
<dbReference type="Proteomes" id="UP000572212">
    <property type="component" value="Unassembled WGS sequence"/>
</dbReference>
<dbReference type="PROSITE" id="PS50975">
    <property type="entry name" value="ATP_GRASP"/>
    <property type="match status" value="1"/>
</dbReference>
<evidence type="ECO:0000313" key="6">
    <source>
        <dbReference type="EMBL" id="MBB6513569.1"/>
    </source>
</evidence>
<protein>
    <submittedName>
        <fullName evidence="6">RimK family alpha-L-glutamate ligase</fullName>
    </submittedName>
</protein>
<dbReference type="GO" id="GO:0043774">
    <property type="term" value="F:coenzyme F420-2 alpha-glutamyl ligase activity"/>
    <property type="evidence" value="ECO:0007669"/>
    <property type="project" value="TreeGrafter"/>
</dbReference>
<dbReference type="PANTHER" id="PTHR21621:SF2">
    <property type="entry name" value="COENZYME GAMMA-F420-2:ALPHA-L-GLUTAMATE LIGASE"/>
    <property type="match status" value="1"/>
</dbReference>
<dbReference type="EMBL" id="JACHON010000013">
    <property type="protein sequence ID" value="MBB6513569.1"/>
    <property type="molecule type" value="Genomic_DNA"/>
</dbReference>
<keyword evidence="2 4" id="KW-0547">Nucleotide-binding</keyword>
<dbReference type="InterPro" id="IPR004666">
    <property type="entry name" value="Rp_bS6_RimK/Lys_biosynth_LsyX"/>
</dbReference>
<dbReference type="SUPFAM" id="SSF56059">
    <property type="entry name" value="Glutathione synthetase ATP-binding domain-like"/>
    <property type="match status" value="1"/>
</dbReference>
<dbReference type="GO" id="GO:0046872">
    <property type="term" value="F:metal ion binding"/>
    <property type="evidence" value="ECO:0007669"/>
    <property type="project" value="UniProtKB-KW"/>
</dbReference>
<evidence type="ECO:0000256" key="2">
    <source>
        <dbReference type="ARBA" id="ARBA00022741"/>
    </source>
</evidence>
<dbReference type="InterPro" id="IPR013815">
    <property type="entry name" value="ATP_grasp_subdomain_1"/>
</dbReference>
<comment type="caution">
    <text evidence="6">The sequence shown here is derived from an EMBL/GenBank/DDBJ whole genome shotgun (WGS) entry which is preliminary data.</text>
</comment>
<name>A0A841RM45_9BACI</name>
<dbReference type="Pfam" id="PF08443">
    <property type="entry name" value="RimK"/>
    <property type="match status" value="1"/>
</dbReference>
<dbReference type="InterPro" id="IPR013651">
    <property type="entry name" value="ATP-grasp_RimK-type"/>
</dbReference>
<gene>
    <name evidence="6" type="ORF">GGQ92_002381</name>
</gene>
<feature type="domain" description="ATP-grasp" evidence="5">
    <location>
        <begin position="101"/>
        <end position="288"/>
    </location>
</feature>
<dbReference type="Gene3D" id="3.40.50.20">
    <property type="match status" value="1"/>
</dbReference>
<proteinExistence type="predicted"/>
<keyword evidence="6" id="KW-0436">Ligase</keyword>
<dbReference type="InterPro" id="IPR011761">
    <property type="entry name" value="ATP-grasp"/>
</dbReference>
<dbReference type="NCBIfam" id="TIGR00768">
    <property type="entry name" value="rimK_fam"/>
    <property type="match status" value="1"/>
</dbReference>
<dbReference type="AlphaFoldDB" id="A0A841RM45"/>
<accession>A0A841RM45</accession>
<sequence>MQSVGWIIYNGNLHSKKFLEQIEWLKKAGENEGFRMEIRANNELLVLIENNVGMLSESTLPDFVFYWDKDLYLARQLESLGVKVYNSARAIEICDDKALTFQILANHQIPLPKTMIAPKIFQELVDDKHLEIMETHFDYPIIVKEVFGSFGDQVYLIHTEQDLQKLTKQLAHKPYIIQEFIKSSKGKDARLQVIGDKVVAAMLRVSDSDFRANVTAGGKMYPYQPSKEEEELAIRVTQLVGADFAGVDLLFGEKGEPILCEVNSNAHFKNIHDCTGVDVAQLMMEYIKDIEER</sequence>
<organism evidence="6 7">
    <name type="scientific">Gracilibacillus halotolerans</name>
    <dbReference type="NCBI Taxonomy" id="74386"/>
    <lineage>
        <taxon>Bacteria</taxon>
        <taxon>Bacillati</taxon>
        <taxon>Bacillota</taxon>
        <taxon>Bacilli</taxon>
        <taxon>Bacillales</taxon>
        <taxon>Bacillaceae</taxon>
        <taxon>Gracilibacillus</taxon>
    </lineage>
</organism>
<evidence type="ECO:0000259" key="5">
    <source>
        <dbReference type="PROSITE" id="PS50975"/>
    </source>
</evidence>
<evidence type="ECO:0000313" key="7">
    <source>
        <dbReference type="Proteomes" id="UP000572212"/>
    </source>
</evidence>
<dbReference type="Gene3D" id="3.30.1490.20">
    <property type="entry name" value="ATP-grasp fold, A domain"/>
    <property type="match status" value="1"/>
</dbReference>
<reference evidence="6 7" key="1">
    <citation type="submission" date="2020-08" db="EMBL/GenBank/DDBJ databases">
        <title>Genomic Encyclopedia of Type Strains, Phase IV (KMG-IV): sequencing the most valuable type-strain genomes for metagenomic binning, comparative biology and taxonomic classification.</title>
        <authorList>
            <person name="Goeker M."/>
        </authorList>
    </citation>
    <scope>NUCLEOTIDE SEQUENCE [LARGE SCALE GENOMIC DNA]</scope>
    <source>
        <strain evidence="6 7">DSM 11805</strain>
    </source>
</reference>
<dbReference type="GO" id="GO:0005524">
    <property type="term" value="F:ATP binding"/>
    <property type="evidence" value="ECO:0007669"/>
    <property type="project" value="UniProtKB-UniRule"/>
</dbReference>
<evidence type="ECO:0000256" key="3">
    <source>
        <dbReference type="ARBA" id="ARBA00022840"/>
    </source>
</evidence>
<dbReference type="GO" id="GO:0005737">
    <property type="term" value="C:cytoplasm"/>
    <property type="evidence" value="ECO:0007669"/>
    <property type="project" value="TreeGrafter"/>
</dbReference>
<keyword evidence="7" id="KW-1185">Reference proteome</keyword>
<keyword evidence="1" id="KW-0479">Metal-binding</keyword>
<keyword evidence="3 4" id="KW-0067">ATP-binding</keyword>
<dbReference type="Gene3D" id="3.30.470.20">
    <property type="entry name" value="ATP-grasp fold, B domain"/>
    <property type="match status" value="1"/>
</dbReference>